<dbReference type="InParanoid" id="A0A7J7C8K4"/>
<protein>
    <submittedName>
        <fullName evidence="3">Uncharacterized protein</fullName>
    </submittedName>
</protein>
<evidence type="ECO:0000256" key="2">
    <source>
        <dbReference type="SAM" id="Phobius"/>
    </source>
</evidence>
<feature type="region of interest" description="Disordered" evidence="1">
    <location>
        <begin position="180"/>
        <end position="205"/>
    </location>
</feature>
<evidence type="ECO:0000313" key="3">
    <source>
        <dbReference type="EMBL" id="KAF5730484.1"/>
    </source>
</evidence>
<dbReference type="Proteomes" id="UP000593562">
    <property type="component" value="Unassembled WGS sequence"/>
</dbReference>
<keyword evidence="2" id="KW-0472">Membrane</keyword>
<keyword evidence="2" id="KW-0812">Transmembrane</keyword>
<dbReference type="EMBL" id="JAAARO010000019">
    <property type="protein sequence ID" value="KAF5730484.1"/>
    <property type="molecule type" value="Genomic_DNA"/>
</dbReference>
<dbReference type="OrthoDB" id="1727102at2759"/>
<feature type="transmembrane region" description="Helical" evidence="2">
    <location>
        <begin position="12"/>
        <end position="34"/>
    </location>
</feature>
<dbReference type="PANTHER" id="PTHR34947">
    <property type="entry name" value="TRANSMEMBRANE PROTEIN"/>
    <property type="match status" value="1"/>
</dbReference>
<accession>A0A7J7C8K4</accession>
<evidence type="ECO:0000313" key="4">
    <source>
        <dbReference type="Proteomes" id="UP000593562"/>
    </source>
</evidence>
<comment type="caution">
    <text evidence="3">The sequence shown here is derived from an EMBL/GenBank/DDBJ whole genome shotgun (WGS) entry which is preliminary data.</text>
</comment>
<keyword evidence="2" id="KW-1133">Transmembrane helix</keyword>
<keyword evidence="4" id="KW-1185">Reference proteome</keyword>
<name>A0A7J7C8K4_TRIWF</name>
<gene>
    <name evidence="3" type="ORF">HS088_TW19G00074</name>
</gene>
<evidence type="ECO:0000256" key="1">
    <source>
        <dbReference type="SAM" id="MobiDB-lite"/>
    </source>
</evidence>
<dbReference type="PANTHER" id="PTHR34947:SF2">
    <property type="entry name" value="TRANSMEMBRANE PROTEIN"/>
    <property type="match status" value="1"/>
</dbReference>
<organism evidence="3 4">
    <name type="scientific">Tripterygium wilfordii</name>
    <name type="common">Thunder God vine</name>
    <dbReference type="NCBI Taxonomy" id="458696"/>
    <lineage>
        <taxon>Eukaryota</taxon>
        <taxon>Viridiplantae</taxon>
        <taxon>Streptophyta</taxon>
        <taxon>Embryophyta</taxon>
        <taxon>Tracheophyta</taxon>
        <taxon>Spermatophyta</taxon>
        <taxon>Magnoliopsida</taxon>
        <taxon>eudicotyledons</taxon>
        <taxon>Gunneridae</taxon>
        <taxon>Pentapetalae</taxon>
        <taxon>rosids</taxon>
        <taxon>fabids</taxon>
        <taxon>Celastrales</taxon>
        <taxon>Celastraceae</taxon>
        <taxon>Tripterygium</taxon>
    </lineage>
</organism>
<sequence>MGEKEHKSLKKVTKFLLSISFLSLLLTQFSWLYIFHSLKFYLSTLPFQLYTHSIDKNCMFLLCNGLLVFVAKDFGLINFSKPKSKSNHTHEPIKDYLTTHPQPHEIEVSQEISLEDSTNQNALVNDQEHDHLYMNQEDVIVRIPTQELMIAEDGEEQEGDHDQSGFLSTKWVLVDEDGGEEEKRVPHSGFSHNIEGDQEEEEAEELNKKFEEFIRKMKEELRIEARKKLVMA</sequence>
<proteinExistence type="predicted"/>
<dbReference type="AlphaFoldDB" id="A0A7J7C8K4"/>
<reference evidence="3 4" key="1">
    <citation type="journal article" date="2020" name="Nat. Commun.">
        <title>Genome of Tripterygium wilfordii and identification of cytochrome P450 involved in triptolide biosynthesis.</title>
        <authorList>
            <person name="Tu L."/>
            <person name="Su P."/>
            <person name="Zhang Z."/>
            <person name="Gao L."/>
            <person name="Wang J."/>
            <person name="Hu T."/>
            <person name="Zhou J."/>
            <person name="Zhang Y."/>
            <person name="Zhao Y."/>
            <person name="Liu Y."/>
            <person name="Song Y."/>
            <person name="Tong Y."/>
            <person name="Lu Y."/>
            <person name="Yang J."/>
            <person name="Xu C."/>
            <person name="Jia M."/>
            <person name="Peters R.J."/>
            <person name="Huang L."/>
            <person name="Gao W."/>
        </authorList>
    </citation>
    <scope>NUCLEOTIDE SEQUENCE [LARGE SCALE GENOMIC DNA]</scope>
    <source>
        <strain evidence="4">cv. XIE 37</strain>
        <tissue evidence="3">Leaf</tissue>
    </source>
</reference>